<dbReference type="EMBL" id="QPFP01000001">
    <property type="protein sequence ID" value="TEB40220.1"/>
    <property type="molecule type" value="Genomic_DNA"/>
</dbReference>
<dbReference type="AlphaFoldDB" id="A0A4Y7U1B4"/>
<reference evidence="1 2" key="1">
    <citation type="journal article" date="2019" name="Nat. Ecol. Evol.">
        <title>Megaphylogeny resolves global patterns of mushroom evolution.</title>
        <authorList>
            <person name="Varga T."/>
            <person name="Krizsan K."/>
            <person name="Foldi C."/>
            <person name="Dima B."/>
            <person name="Sanchez-Garcia M."/>
            <person name="Sanchez-Ramirez S."/>
            <person name="Szollosi G.J."/>
            <person name="Szarkandi J.G."/>
            <person name="Papp V."/>
            <person name="Albert L."/>
            <person name="Andreopoulos W."/>
            <person name="Angelini C."/>
            <person name="Antonin V."/>
            <person name="Barry K.W."/>
            <person name="Bougher N.L."/>
            <person name="Buchanan P."/>
            <person name="Buyck B."/>
            <person name="Bense V."/>
            <person name="Catcheside P."/>
            <person name="Chovatia M."/>
            <person name="Cooper J."/>
            <person name="Damon W."/>
            <person name="Desjardin D."/>
            <person name="Finy P."/>
            <person name="Geml J."/>
            <person name="Haridas S."/>
            <person name="Hughes K."/>
            <person name="Justo A."/>
            <person name="Karasinski D."/>
            <person name="Kautmanova I."/>
            <person name="Kiss B."/>
            <person name="Kocsube S."/>
            <person name="Kotiranta H."/>
            <person name="LaButti K.M."/>
            <person name="Lechner B.E."/>
            <person name="Liimatainen K."/>
            <person name="Lipzen A."/>
            <person name="Lukacs Z."/>
            <person name="Mihaltcheva S."/>
            <person name="Morgado L.N."/>
            <person name="Niskanen T."/>
            <person name="Noordeloos M.E."/>
            <person name="Ohm R.A."/>
            <person name="Ortiz-Santana B."/>
            <person name="Ovrebo C."/>
            <person name="Racz N."/>
            <person name="Riley R."/>
            <person name="Savchenko A."/>
            <person name="Shiryaev A."/>
            <person name="Soop K."/>
            <person name="Spirin V."/>
            <person name="Szebenyi C."/>
            <person name="Tomsovsky M."/>
            <person name="Tulloss R.E."/>
            <person name="Uehling J."/>
            <person name="Grigoriev I.V."/>
            <person name="Vagvolgyi C."/>
            <person name="Papp T."/>
            <person name="Martin F.M."/>
            <person name="Miettinen O."/>
            <person name="Hibbett D.S."/>
            <person name="Nagy L.G."/>
        </authorList>
    </citation>
    <scope>NUCLEOTIDE SEQUENCE [LARGE SCALE GENOMIC DNA]</scope>
    <source>
        <strain evidence="1 2">FP101781</strain>
    </source>
</reference>
<protein>
    <submittedName>
        <fullName evidence="1">Uncharacterized protein</fullName>
    </submittedName>
</protein>
<evidence type="ECO:0000313" key="2">
    <source>
        <dbReference type="Proteomes" id="UP000298030"/>
    </source>
</evidence>
<sequence>MSRTLARRKARKSARSRTHSLARYTILRESSAKFPQEHALLLVFTSPGAGSASAARPASNAQVQLMFCIAHPPPPSKRRGLLND</sequence>
<name>A0A4Y7U1B4_COPMI</name>
<comment type="caution">
    <text evidence="1">The sequence shown here is derived from an EMBL/GenBank/DDBJ whole genome shotgun (WGS) entry which is preliminary data.</text>
</comment>
<keyword evidence="2" id="KW-1185">Reference proteome</keyword>
<gene>
    <name evidence="1" type="ORF">FA13DRAFT_1724445</name>
</gene>
<dbReference type="Proteomes" id="UP000298030">
    <property type="component" value="Unassembled WGS sequence"/>
</dbReference>
<evidence type="ECO:0000313" key="1">
    <source>
        <dbReference type="EMBL" id="TEB40220.1"/>
    </source>
</evidence>
<accession>A0A4Y7U1B4</accession>
<proteinExistence type="predicted"/>
<organism evidence="1 2">
    <name type="scientific">Coprinellus micaceus</name>
    <name type="common">Glistening ink-cap mushroom</name>
    <name type="synonym">Coprinus micaceus</name>
    <dbReference type="NCBI Taxonomy" id="71717"/>
    <lineage>
        <taxon>Eukaryota</taxon>
        <taxon>Fungi</taxon>
        <taxon>Dikarya</taxon>
        <taxon>Basidiomycota</taxon>
        <taxon>Agaricomycotina</taxon>
        <taxon>Agaricomycetes</taxon>
        <taxon>Agaricomycetidae</taxon>
        <taxon>Agaricales</taxon>
        <taxon>Agaricineae</taxon>
        <taxon>Psathyrellaceae</taxon>
        <taxon>Coprinellus</taxon>
    </lineage>
</organism>